<evidence type="ECO:0000313" key="2">
    <source>
        <dbReference type="EMBL" id="MBK7414106.1"/>
    </source>
</evidence>
<dbReference type="EMBL" id="JADJMS010000006">
    <property type="protein sequence ID" value="MBK7414106.1"/>
    <property type="molecule type" value="Genomic_DNA"/>
</dbReference>
<dbReference type="SUPFAM" id="SSF53850">
    <property type="entry name" value="Periplasmic binding protein-like II"/>
    <property type="match status" value="1"/>
</dbReference>
<feature type="signal peptide" evidence="1">
    <location>
        <begin position="1"/>
        <end position="25"/>
    </location>
</feature>
<feature type="chain" id="PRO_5037390300" evidence="1">
    <location>
        <begin position="26"/>
        <end position="281"/>
    </location>
</feature>
<dbReference type="AlphaFoldDB" id="A0A935JUD1"/>
<dbReference type="Gene3D" id="3.40.190.10">
    <property type="entry name" value="Periplasmic binding protein-like II"/>
    <property type="match status" value="2"/>
</dbReference>
<dbReference type="Pfam" id="PF12974">
    <property type="entry name" value="Phosphonate-bd"/>
    <property type="match status" value="1"/>
</dbReference>
<gene>
    <name evidence="2" type="ORF">IPJ38_02280</name>
</gene>
<dbReference type="PANTHER" id="PTHR30024">
    <property type="entry name" value="ALIPHATIC SULFONATES-BINDING PROTEIN-RELATED"/>
    <property type="match status" value="1"/>
</dbReference>
<evidence type="ECO:0000256" key="1">
    <source>
        <dbReference type="SAM" id="SignalP"/>
    </source>
</evidence>
<proteinExistence type="predicted"/>
<comment type="caution">
    <text evidence="2">The sequence shown here is derived from an EMBL/GenBank/DDBJ whole genome shotgun (WGS) entry which is preliminary data.</text>
</comment>
<dbReference type="Proteomes" id="UP000739411">
    <property type="component" value="Unassembled WGS sequence"/>
</dbReference>
<evidence type="ECO:0000313" key="3">
    <source>
        <dbReference type="Proteomes" id="UP000739411"/>
    </source>
</evidence>
<accession>A0A935JUD1</accession>
<name>A0A935JUD1_9RHOO</name>
<protein>
    <submittedName>
        <fullName evidence="2">Phosphate/phosphite/phosphonate ABC transporter substrate-binding protein</fullName>
    </submittedName>
</protein>
<dbReference type="PANTHER" id="PTHR30024:SF17">
    <property type="entry name" value="SOLUTE-BINDING PROTEIN FAMILY 3_N-TERMINAL DOMAIN-CONTAINING PROTEIN"/>
    <property type="match status" value="1"/>
</dbReference>
<organism evidence="2 3">
    <name type="scientific">Candidatus Dechloromonas phosphorivorans</name>
    <dbReference type="NCBI Taxonomy" id="2899244"/>
    <lineage>
        <taxon>Bacteria</taxon>
        <taxon>Pseudomonadati</taxon>
        <taxon>Pseudomonadota</taxon>
        <taxon>Betaproteobacteria</taxon>
        <taxon>Rhodocyclales</taxon>
        <taxon>Azonexaceae</taxon>
        <taxon>Dechloromonas</taxon>
    </lineage>
</organism>
<reference evidence="2 3" key="1">
    <citation type="submission" date="2020-10" db="EMBL/GenBank/DDBJ databases">
        <title>Connecting structure to function with the recovery of over 1000 high-quality activated sludge metagenome-assembled genomes encoding full-length rRNA genes using long-read sequencing.</title>
        <authorList>
            <person name="Singleton C.M."/>
            <person name="Petriglieri F."/>
            <person name="Kristensen J.M."/>
            <person name="Kirkegaard R.H."/>
            <person name="Michaelsen T.Y."/>
            <person name="Andersen M.H."/>
            <person name="Karst S.M."/>
            <person name="Dueholm M.S."/>
            <person name="Nielsen P.H."/>
            <person name="Albertsen M."/>
        </authorList>
    </citation>
    <scope>NUCLEOTIDE SEQUENCE [LARGE SCALE GENOMIC DNA]</scope>
    <source>
        <strain evidence="2">EsbW_18-Q3-R4-48_BATAC.463</strain>
    </source>
</reference>
<keyword evidence="1" id="KW-0732">Signal</keyword>
<sequence length="281" mass="30413">MPLDITRFIFTLISSLVFFCQPASADGSSELTVGIVPQQSATALAAAWIPMLSEAAKRAGVKLAFRTAGDIPTFEQRLKNGEYDIAYMNPYHYTVFSKAPGYRAFAREKGRKLVGIVVVAKDSPLHDLAELNGKAVVFPAPAAFAASILPRAEFDQKNIPIQAKYVNSHDSVYRGVAQGTFAAGGGIKRTLEALDPAISSRLRILASTPAYVPHAFAAHPRVDKALLDKVSAAFFSLNGDETGRQLLEPLSFKGIEAGQDKDWDEIRRLKINLPTGLPSNP</sequence>